<dbReference type="EMBL" id="CM055092">
    <property type="protein sequence ID" value="KAJ7568175.1"/>
    <property type="molecule type" value="Genomic_DNA"/>
</dbReference>
<accession>A0ACC2EP37</accession>
<protein>
    <submittedName>
        <fullName evidence="1">Uncharacterized protein</fullName>
    </submittedName>
</protein>
<dbReference type="Proteomes" id="UP001162992">
    <property type="component" value="Chromosome 1"/>
</dbReference>
<sequence length="583" mass="62972">MEHSGRMTGSATNGSRPRDSSPERRPRGCWSGIWSIGKIKRGKRIVPALESQELSVGAWGTILARAPENSNQLTSLSLSLLAPPSSPASFANSRIMSSIQSPASFNVSLSATSDNAISPGGIGWDRTTTMFTIGPYAHETALVTPPAFSAFTTAPSTAPFTPPPELAHFTRPPSPDVPFSKLLASSLRKTGAIEHSAAPSSAPQCVSPDHLVDYHCNQLPLDSLVDQLVLPTSGVSGSEPCSASAIPVSPSQESSSKYLCEDASCVIAKPDEHSSTALAHSATPFFSHPSNRHFHNSGSSEELELSNKTASAIKYLDLGCQGVSGTIFPEEYADSCSKNGEDCIKNIVANHLNKQKSGYESKFLGMEETLLERNSKDPNESWDVYKELLEASLTSSSIDHSYEYEGPSRRNVNMESFCHRGFEDSGGPETQCWCTPLLSGGNVGETADSELMLSENKCDFVNFELSSRNLQRTLSNGSISYAQPISQSTSMHFGDDVSKESGFVEAEIQDPYWEIPRISFSAGNSPLSTELGKNTYCLFLSRANGDAVQLFKTRKLYCSCKLALALKKSNKKLLHLHMNTDAI</sequence>
<proteinExistence type="predicted"/>
<evidence type="ECO:0000313" key="1">
    <source>
        <dbReference type="EMBL" id="KAJ7568175.1"/>
    </source>
</evidence>
<evidence type="ECO:0000313" key="2">
    <source>
        <dbReference type="Proteomes" id="UP001162992"/>
    </source>
</evidence>
<name>A0ACC2EP37_DIPCM</name>
<keyword evidence="2" id="KW-1185">Reference proteome</keyword>
<reference evidence="2" key="1">
    <citation type="journal article" date="2024" name="Proc. Natl. Acad. Sci. U.S.A.">
        <title>Extraordinary preservation of gene collinearity over three hundred million years revealed in homosporous lycophytes.</title>
        <authorList>
            <person name="Li C."/>
            <person name="Wickell D."/>
            <person name="Kuo L.Y."/>
            <person name="Chen X."/>
            <person name="Nie B."/>
            <person name="Liao X."/>
            <person name="Peng D."/>
            <person name="Ji J."/>
            <person name="Jenkins J."/>
            <person name="Williams M."/>
            <person name="Shu S."/>
            <person name="Plott C."/>
            <person name="Barry K."/>
            <person name="Rajasekar S."/>
            <person name="Grimwood J."/>
            <person name="Han X."/>
            <person name="Sun S."/>
            <person name="Hou Z."/>
            <person name="He W."/>
            <person name="Dai G."/>
            <person name="Sun C."/>
            <person name="Schmutz J."/>
            <person name="Leebens-Mack J.H."/>
            <person name="Li F.W."/>
            <person name="Wang L."/>
        </authorList>
    </citation>
    <scope>NUCLEOTIDE SEQUENCE [LARGE SCALE GENOMIC DNA]</scope>
    <source>
        <strain evidence="2">cv. PW_Plant_1</strain>
    </source>
</reference>
<gene>
    <name evidence="1" type="ORF">O6H91_01G021400</name>
</gene>
<comment type="caution">
    <text evidence="1">The sequence shown here is derived from an EMBL/GenBank/DDBJ whole genome shotgun (WGS) entry which is preliminary data.</text>
</comment>
<organism evidence="1 2">
    <name type="scientific">Diphasiastrum complanatum</name>
    <name type="common">Issler's clubmoss</name>
    <name type="synonym">Lycopodium complanatum</name>
    <dbReference type="NCBI Taxonomy" id="34168"/>
    <lineage>
        <taxon>Eukaryota</taxon>
        <taxon>Viridiplantae</taxon>
        <taxon>Streptophyta</taxon>
        <taxon>Embryophyta</taxon>
        <taxon>Tracheophyta</taxon>
        <taxon>Lycopodiopsida</taxon>
        <taxon>Lycopodiales</taxon>
        <taxon>Lycopodiaceae</taxon>
        <taxon>Lycopodioideae</taxon>
        <taxon>Diphasiastrum</taxon>
    </lineage>
</organism>